<dbReference type="InterPro" id="IPR011009">
    <property type="entry name" value="Kinase-like_dom_sf"/>
</dbReference>
<proteinExistence type="predicted"/>
<accession>V2XNP7</accession>
<dbReference type="InterPro" id="IPR051681">
    <property type="entry name" value="Ser/Thr_Kinases-Pseudokinases"/>
</dbReference>
<dbReference type="PROSITE" id="PS00108">
    <property type="entry name" value="PROTEIN_KINASE_ST"/>
    <property type="match status" value="1"/>
</dbReference>
<dbReference type="KEGG" id="mrr:Moror_3815"/>
<evidence type="ECO:0000256" key="1">
    <source>
        <dbReference type="ARBA" id="ARBA00022679"/>
    </source>
</evidence>
<dbReference type="HOGENOM" id="CLU_378148_0_0_1"/>
<dbReference type="SUPFAM" id="SSF56112">
    <property type="entry name" value="Protein kinase-like (PK-like)"/>
    <property type="match status" value="1"/>
</dbReference>
<dbReference type="InterPro" id="IPR008271">
    <property type="entry name" value="Ser/Thr_kinase_AS"/>
</dbReference>
<evidence type="ECO:0000256" key="4">
    <source>
        <dbReference type="ARBA" id="ARBA00022840"/>
    </source>
</evidence>
<evidence type="ECO:0000313" key="8">
    <source>
        <dbReference type="Proteomes" id="UP000017559"/>
    </source>
</evidence>
<feature type="domain" description="Protein kinase" evidence="6">
    <location>
        <begin position="418"/>
        <end position="678"/>
    </location>
</feature>
<evidence type="ECO:0000313" key="7">
    <source>
        <dbReference type="EMBL" id="ESK95377.1"/>
    </source>
</evidence>
<dbReference type="PANTHER" id="PTHR44329:SF288">
    <property type="entry name" value="MITOGEN-ACTIVATED PROTEIN KINASE KINASE KINASE 20"/>
    <property type="match status" value="1"/>
</dbReference>
<gene>
    <name evidence="7" type="ORF">Moror_3815</name>
</gene>
<organism evidence="7 8">
    <name type="scientific">Moniliophthora roreri (strain MCA 2997)</name>
    <name type="common">Cocoa frosty pod rot fungus</name>
    <name type="synonym">Crinipellis roreri</name>
    <dbReference type="NCBI Taxonomy" id="1381753"/>
    <lineage>
        <taxon>Eukaryota</taxon>
        <taxon>Fungi</taxon>
        <taxon>Dikarya</taxon>
        <taxon>Basidiomycota</taxon>
        <taxon>Agaricomycotina</taxon>
        <taxon>Agaricomycetes</taxon>
        <taxon>Agaricomycetidae</taxon>
        <taxon>Agaricales</taxon>
        <taxon>Marasmiineae</taxon>
        <taxon>Marasmiaceae</taxon>
        <taxon>Moniliophthora</taxon>
    </lineage>
</organism>
<evidence type="ECO:0000256" key="2">
    <source>
        <dbReference type="ARBA" id="ARBA00022741"/>
    </source>
</evidence>
<evidence type="ECO:0000256" key="3">
    <source>
        <dbReference type="ARBA" id="ARBA00022777"/>
    </source>
</evidence>
<keyword evidence="3" id="KW-0418">Kinase</keyword>
<dbReference type="Pfam" id="PF07714">
    <property type="entry name" value="PK_Tyr_Ser-Thr"/>
    <property type="match status" value="1"/>
</dbReference>
<keyword evidence="4" id="KW-0067">ATP-binding</keyword>
<dbReference type="Proteomes" id="UP000017559">
    <property type="component" value="Unassembled WGS sequence"/>
</dbReference>
<keyword evidence="8" id="KW-1185">Reference proteome</keyword>
<dbReference type="PANTHER" id="PTHR44329">
    <property type="entry name" value="SERINE/THREONINE-PROTEIN KINASE TNNI3K-RELATED"/>
    <property type="match status" value="1"/>
</dbReference>
<dbReference type="OrthoDB" id="4062651at2759"/>
<name>V2XNP7_MONRO</name>
<keyword evidence="1" id="KW-0808">Transferase</keyword>
<reference evidence="7 8" key="1">
    <citation type="journal article" date="2014" name="BMC Genomics">
        <title>Genome and secretome analysis of the hemibiotrophic fungal pathogen, Moniliophthora roreri, which causes frosty pod rot disease of cacao: mechanisms of the biotrophic and necrotrophic phases.</title>
        <authorList>
            <person name="Meinhardt L.W."/>
            <person name="Costa G.G.L."/>
            <person name="Thomazella D.P.T."/>
            <person name="Teixeira P.J.P.L."/>
            <person name="Carazzolle M.F."/>
            <person name="Schuster S.C."/>
            <person name="Carlson J.E."/>
            <person name="Guiltinan M.J."/>
            <person name="Mieczkowski P."/>
            <person name="Farmer A."/>
            <person name="Ramaraj T."/>
            <person name="Crozier J."/>
            <person name="Davis R.E."/>
            <person name="Shao J."/>
            <person name="Melnick R.L."/>
            <person name="Pereira G.A.G."/>
            <person name="Bailey B.A."/>
        </authorList>
    </citation>
    <scope>NUCLEOTIDE SEQUENCE [LARGE SCALE GENOMIC DNA]</scope>
    <source>
        <strain evidence="7 8">MCA 2997</strain>
    </source>
</reference>
<evidence type="ECO:0000256" key="5">
    <source>
        <dbReference type="SAM" id="MobiDB-lite"/>
    </source>
</evidence>
<dbReference type="InterPro" id="IPR000719">
    <property type="entry name" value="Prot_kinase_dom"/>
</dbReference>
<dbReference type="STRING" id="1381753.V2XNP7"/>
<dbReference type="PROSITE" id="PS50011">
    <property type="entry name" value="PROTEIN_KINASE_DOM"/>
    <property type="match status" value="1"/>
</dbReference>
<dbReference type="GO" id="GO:0004674">
    <property type="term" value="F:protein serine/threonine kinase activity"/>
    <property type="evidence" value="ECO:0007669"/>
    <property type="project" value="TreeGrafter"/>
</dbReference>
<dbReference type="EMBL" id="AWSO01000083">
    <property type="protein sequence ID" value="ESK95377.1"/>
    <property type="molecule type" value="Genomic_DNA"/>
</dbReference>
<dbReference type="AlphaFoldDB" id="V2XNP7"/>
<dbReference type="GO" id="GO:0005524">
    <property type="term" value="F:ATP binding"/>
    <property type="evidence" value="ECO:0007669"/>
    <property type="project" value="UniProtKB-KW"/>
</dbReference>
<dbReference type="SMART" id="SM00220">
    <property type="entry name" value="S_TKc"/>
    <property type="match status" value="1"/>
</dbReference>
<sequence>MPTPKHVVGYYAGSTAQRIVHVPTPRTDSPEEEVEMSNELCGRLLGTVQQQHSAQIDRRGEWPFTNQTQPSDLVHTAQISSMSHVPGYPLQMDHEYRLLYAQQTSGDDTESSAPSTPNSPLSYFTSWADWAEKRGKGYGDPLPDSQRSSPSHEPVELPPLPPRMLRKKRTERPCPVSSRETSAESADDSEVGTRFTSSSWADWHEKRSKGYGHPLPDSRRSSPNHEPVELPPLPQRLALRTNNKTETAGPVSSRGTDAGLAIDSRLGAERHEPDRSLNEGVGIVLESHSLSTNQSHARNQTSTAFGERYAEEGHWIARSVPDSNPRYRFTIHSRHVNFAKSTSALDMIRAILNDRNEYKALLKVPQTLARSLLDLFQIVSLRTDVTARLRSCIFKAMLRLSKASGQCPSLLVIDDFQKEGDKPFASGGFCDIWKGHVGTKLVCLKIVRVYRDSDMERIVRDSMREAIIWRQLDHPNVLPFHGLYLQEHRICLISPWAANGSLTHYLDSTNIEDVNHETLVSDIANGLGYLHSKKIVHADLKGDNVLITSHGRACIADFGLSRLTDSQVLVMTSTRALAGTLRWTAPEILIGEGQHTYRSDVYAFGCVCYEIYSHLRPFHDLRSDGAVILQVHLGKRPSRPGNTKLTDRIWSFIETCWATNPLQRPEPEWLIQMLECVLVLEGKDIPPPAPNWDHASLSAGIWSKLQQCNFDWTDAEDYLCRSASRAFQISRRM</sequence>
<feature type="region of interest" description="Disordered" evidence="5">
    <location>
        <begin position="135"/>
        <end position="258"/>
    </location>
</feature>
<dbReference type="InterPro" id="IPR001245">
    <property type="entry name" value="Ser-Thr/Tyr_kinase_cat_dom"/>
</dbReference>
<evidence type="ECO:0000259" key="6">
    <source>
        <dbReference type="PROSITE" id="PS50011"/>
    </source>
</evidence>
<keyword evidence="2" id="KW-0547">Nucleotide-binding</keyword>
<comment type="caution">
    <text evidence="7">The sequence shown here is derived from an EMBL/GenBank/DDBJ whole genome shotgun (WGS) entry which is preliminary data.</text>
</comment>
<protein>
    <recommendedName>
        <fullName evidence="6">Protein kinase domain-containing protein</fullName>
    </recommendedName>
</protein>
<dbReference type="Gene3D" id="1.10.510.10">
    <property type="entry name" value="Transferase(Phosphotransferase) domain 1"/>
    <property type="match status" value="1"/>
</dbReference>